<dbReference type="GO" id="GO:0031929">
    <property type="term" value="P:TOR signaling"/>
    <property type="evidence" value="ECO:0007669"/>
    <property type="project" value="InterPro"/>
</dbReference>
<organism evidence="2 3">
    <name type="scientific">Mucor velutinosus</name>
    <dbReference type="NCBI Taxonomy" id="708070"/>
    <lineage>
        <taxon>Eukaryota</taxon>
        <taxon>Fungi</taxon>
        <taxon>Fungi incertae sedis</taxon>
        <taxon>Mucoromycota</taxon>
        <taxon>Mucoromycotina</taxon>
        <taxon>Mucoromycetes</taxon>
        <taxon>Mucorales</taxon>
        <taxon>Mucorineae</taxon>
        <taxon>Mucoraceae</taxon>
        <taxon>Mucor</taxon>
    </lineage>
</organism>
<evidence type="ECO:0000313" key="2">
    <source>
        <dbReference type="EMBL" id="KAK4518052.1"/>
    </source>
</evidence>
<dbReference type="GO" id="GO:0004737">
    <property type="term" value="F:pyruvate decarboxylase activity"/>
    <property type="evidence" value="ECO:0007669"/>
    <property type="project" value="UniProtKB-EC"/>
</dbReference>
<dbReference type="GO" id="GO:0031931">
    <property type="term" value="C:TORC1 complex"/>
    <property type="evidence" value="ECO:0007669"/>
    <property type="project" value="InterPro"/>
</dbReference>
<evidence type="ECO:0000256" key="1">
    <source>
        <dbReference type="SAM" id="MobiDB-lite"/>
    </source>
</evidence>
<feature type="region of interest" description="Disordered" evidence="1">
    <location>
        <begin position="95"/>
        <end position="155"/>
    </location>
</feature>
<keyword evidence="2" id="KW-0456">Lyase</keyword>
<keyword evidence="3" id="KW-1185">Reference proteome</keyword>
<dbReference type="RefSeq" id="XP_064684718.1">
    <property type="nucleotide sequence ID" value="XM_064820798.1"/>
</dbReference>
<dbReference type="Pfam" id="PF10452">
    <property type="entry name" value="TCO89"/>
    <property type="match status" value="1"/>
</dbReference>
<feature type="compositionally biased region" description="Polar residues" evidence="1">
    <location>
        <begin position="98"/>
        <end position="122"/>
    </location>
</feature>
<gene>
    <name evidence="2" type="ORF">ATC70_001402</name>
</gene>
<name>A0AAN7DJ98_9FUNG</name>
<evidence type="ECO:0000313" key="3">
    <source>
        <dbReference type="Proteomes" id="UP001304243"/>
    </source>
</evidence>
<dbReference type="AlphaFoldDB" id="A0AAN7DJ98"/>
<comment type="caution">
    <text evidence="2">The sequence shown here is derived from an EMBL/GenBank/DDBJ whole genome shotgun (WGS) entry which is preliminary data.</text>
</comment>
<feature type="compositionally biased region" description="Low complexity" evidence="1">
    <location>
        <begin position="123"/>
        <end position="145"/>
    </location>
</feature>
<keyword evidence="2" id="KW-0670">Pyruvate</keyword>
<reference evidence="2 3" key="1">
    <citation type="submission" date="2022-11" db="EMBL/GenBank/DDBJ databases">
        <title>Mucor velutinosus strain NIH1002 WGS.</title>
        <authorList>
            <person name="Subramanian P."/>
            <person name="Mullikin J.C."/>
            <person name="Segre J.A."/>
            <person name="Zelazny A.M."/>
        </authorList>
    </citation>
    <scope>NUCLEOTIDE SEQUENCE [LARGE SCALE GENOMIC DNA]</scope>
    <source>
        <strain evidence="2 3">NIH1002</strain>
    </source>
</reference>
<proteinExistence type="predicted"/>
<dbReference type="GeneID" id="89945104"/>
<dbReference type="EC" id="4.1.1.1" evidence="2"/>
<protein>
    <submittedName>
        <fullName evidence="2">Pyruvate decarboxylase PdcB</fullName>
        <ecNumber evidence="2">4.1.1.1</ecNumber>
    </submittedName>
</protein>
<accession>A0AAN7DJ98</accession>
<sequence>MPPFNEDQHIYRRAILQDRCNNMKQQQQQQQHQSELSRTQHKLQLQRLSFLTNDRNYLDHPQNMKRLTKELDRVNREYRNVRRYEDPVKESFKRLVASKSSQSANIPSLRSDQQQQKQRLVRSNSSGSSSSSDKSSSGSSSLSSSTADVAPTSYSTSAEKSSFLTRWFISNEETLPIVSKHHSSTSAEPCNSVVYSFHPTIASQMKRKNKK</sequence>
<dbReference type="Proteomes" id="UP001304243">
    <property type="component" value="Unassembled WGS sequence"/>
</dbReference>
<dbReference type="EMBL" id="JASEJX010000013">
    <property type="protein sequence ID" value="KAK4518052.1"/>
    <property type="molecule type" value="Genomic_DNA"/>
</dbReference>
<dbReference type="InterPro" id="IPR018857">
    <property type="entry name" value="TORC1_cplx_su_TCO89"/>
</dbReference>